<dbReference type="EMBL" id="JAATTO010000024">
    <property type="protein sequence ID" value="MBC9980108.1"/>
    <property type="molecule type" value="Genomic_DNA"/>
</dbReference>
<proteinExistence type="predicted"/>
<name>A0ABR7U7U9_9BRAD</name>
<dbReference type="Proteomes" id="UP000639516">
    <property type="component" value="Unassembled WGS sequence"/>
</dbReference>
<dbReference type="RefSeq" id="WP_188096422.1">
    <property type="nucleotide sequence ID" value="NZ_JAANIH010000003.1"/>
</dbReference>
<evidence type="ECO:0000256" key="1">
    <source>
        <dbReference type="SAM" id="Phobius"/>
    </source>
</evidence>
<evidence type="ECO:0000259" key="3">
    <source>
        <dbReference type="Pfam" id="PF07589"/>
    </source>
</evidence>
<feature type="chain" id="PRO_5046973837" evidence="2">
    <location>
        <begin position="22"/>
        <end position="200"/>
    </location>
</feature>
<protein>
    <submittedName>
        <fullName evidence="4">PEP-CTERM sorting domain-containing protein</fullName>
    </submittedName>
</protein>
<reference evidence="4 5" key="1">
    <citation type="journal article" date="2020" name="Arch. Microbiol.">
        <title>Bradyrhizobium campsiandrae sp. nov., a nitrogen-fixing bacterial strain isolated from a native leguminous tree from the Amazon adapted to flooded conditions.</title>
        <authorList>
            <person name="Cabral Michel D."/>
            <person name="Martins da Costa E."/>
            <person name="Azarias Guimaraes A."/>
            <person name="Soares de Carvalho T."/>
            <person name="Santos de Castro Caputo P."/>
            <person name="Willems A."/>
            <person name="de Souza Moreira F.M."/>
        </authorList>
    </citation>
    <scope>NUCLEOTIDE SEQUENCE [LARGE SCALE GENOMIC DNA]</scope>
    <source>
        <strain evidence="5">INPA 384B</strain>
    </source>
</reference>
<organism evidence="4 5">
    <name type="scientific">Bradyrhizobium campsiandrae</name>
    <dbReference type="NCBI Taxonomy" id="1729892"/>
    <lineage>
        <taxon>Bacteria</taxon>
        <taxon>Pseudomonadati</taxon>
        <taxon>Pseudomonadota</taxon>
        <taxon>Alphaproteobacteria</taxon>
        <taxon>Hyphomicrobiales</taxon>
        <taxon>Nitrobacteraceae</taxon>
        <taxon>Bradyrhizobium</taxon>
    </lineage>
</organism>
<dbReference type="NCBIfam" id="TIGR02595">
    <property type="entry name" value="PEP_CTERM"/>
    <property type="match status" value="1"/>
</dbReference>
<feature type="transmembrane region" description="Helical" evidence="1">
    <location>
        <begin position="172"/>
        <end position="189"/>
    </location>
</feature>
<gene>
    <name evidence="4" type="ORF">HA482_18040</name>
</gene>
<evidence type="ECO:0000313" key="5">
    <source>
        <dbReference type="Proteomes" id="UP000639516"/>
    </source>
</evidence>
<keyword evidence="1" id="KW-1133">Transmembrane helix</keyword>
<feature type="domain" description="Ice-binding protein C-terminal" evidence="3">
    <location>
        <begin position="167"/>
        <end position="192"/>
    </location>
</feature>
<feature type="signal peptide" evidence="2">
    <location>
        <begin position="1"/>
        <end position="21"/>
    </location>
</feature>
<keyword evidence="1" id="KW-0472">Membrane</keyword>
<keyword evidence="2" id="KW-0732">Signal</keyword>
<keyword evidence="5" id="KW-1185">Reference proteome</keyword>
<dbReference type="InterPro" id="IPR013424">
    <property type="entry name" value="Ice-binding_C"/>
</dbReference>
<evidence type="ECO:0000256" key="2">
    <source>
        <dbReference type="SAM" id="SignalP"/>
    </source>
</evidence>
<sequence>MKIVTAIASTFIALTSFTAGASASVALSEYIPFYVDIKIPGATATGFFSAFTNSNYNSDVGAPFRFVLTEGAYSATLIGSSTGNNAYVAVGNPSGHTISVTNTQVFFDFSSPEADALKFYTGAGDTLCFQTASAGLCGAGGAGITILVAGAPDPFLPMSGNQPIASAVPEPSTWAMMLLGFCGLGWLSVRRKARPALATA</sequence>
<evidence type="ECO:0000313" key="4">
    <source>
        <dbReference type="EMBL" id="MBC9980108.1"/>
    </source>
</evidence>
<keyword evidence="1" id="KW-0812">Transmembrane</keyword>
<accession>A0ABR7U7U9</accession>
<dbReference type="Pfam" id="PF07589">
    <property type="entry name" value="PEP-CTERM"/>
    <property type="match status" value="1"/>
</dbReference>
<comment type="caution">
    <text evidence="4">The sequence shown here is derived from an EMBL/GenBank/DDBJ whole genome shotgun (WGS) entry which is preliminary data.</text>
</comment>